<dbReference type="Proteomes" id="UP000078240">
    <property type="component" value="Unassembled WGS sequence"/>
</dbReference>
<name>A0A179GKW5_PURLI</name>
<feature type="compositionally biased region" description="Gly residues" evidence="1">
    <location>
        <begin position="418"/>
        <end position="431"/>
    </location>
</feature>
<sequence>MNASIPSDDPSSRSGSERQETPRPAPKTRDKHIAASAARFAEFLHSAVPTALIPPELHAFVHREANARLDAAREAGVPLEQVTIGEDGLPAWPGGPTWDPDAESLHAHLQSRLIDWDAARELGDLVRGDIVSKGRLKLAQAREMGIALRDVFIGRNLLPEWTLGQVITAVDDYDYATQGTDTQDESDMESATMGSRHSSGATALTPLTDVFGTQSSDTAAPNNSPVSSCESDYPSDWEDYIELDNFVLPQPEYEEPEDDHNDGNDGNVVHDVQVVGGRPGTSDEFDLEVYLVDDDSEDIAHMPEVELFIDDGDAYEHHYGADKAVDVELPAGYHFVPAGVEEADDEDEDEANSSSPSRLARAQPLPLFDDEDIYDDSRVASPVLGVIEEDSSEHSEEVTDDENDEDSGEGKNCEGKNEGNGNGEGDPGVGGESQDMHSAQDSSDEEGSEA</sequence>
<dbReference type="EMBL" id="LSBH01000005">
    <property type="protein sequence ID" value="OAQ78524.1"/>
    <property type="molecule type" value="Genomic_DNA"/>
</dbReference>
<feature type="compositionally biased region" description="Polar residues" evidence="1">
    <location>
        <begin position="211"/>
        <end position="230"/>
    </location>
</feature>
<organism evidence="2 4">
    <name type="scientific">Purpureocillium lilacinum</name>
    <name type="common">Paecilomyces lilacinus</name>
    <dbReference type="NCBI Taxonomy" id="33203"/>
    <lineage>
        <taxon>Eukaryota</taxon>
        <taxon>Fungi</taxon>
        <taxon>Dikarya</taxon>
        <taxon>Ascomycota</taxon>
        <taxon>Pezizomycotina</taxon>
        <taxon>Sordariomycetes</taxon>
        <taxon>Hypocreomycetidae</taxon>
        <taxon>Hypocreales</taxon>
        <taxon>Ophiocordycipitaceae</taxon>
        <taxon>Purpureocillium</taxon>
    </lineage>
</organism>
<feature type="region of interest" description="Disordered" evidence="1">
    <location>
        <begin position="340"/>
        <end position="450"/>
    </location>
</feature>
<accession>A0A179GKW5</accession>
<comment type="caution">
    <text evidence="2">The sequence shown here is derived from an EMBL/GenBank/DDBJ whole genome shotgun (WGS) entry which is preliminary data.</text>
</comment>
<dbReference type="EMBL" id="LSBI01000002">
    <property type="protein sequence ID" value="OAQ93738.1"/>
    <property type="molecule type" value="Genomic_DNA"/>
</dbReference>
<dbReference type="OrthoDB" id="4939762at2759"/>
<feature type="region of interest" description="Disordered" evidence="1">
    <location>
        <begin position="178"/>
        <end position="233"/>
    </location>
</feature>
<gene>
    <name evidence="2" type="ORF">VFPBJ_06645</name>
    <name evidence="3" type="ORF">VFPFJ_02900</name>
</gene>
<reference evidence="2 4" key="1">
    <citation type="submission" date="2016-01" db="EMBL/GenBank/DDBJ databases">
        <title>Biosynthesis of antibiotic leucinostatins and their inhibition on Phytophthora in bio-control Purpureocillium lilacinum.</title>
        <authorList>
            <person name="Wang G."/>
            <person name="Liu Z."/>
            <person name="Lin R."/>
            <person name="Li E."/>
            <person name="Mao Z."/>
            <person name="Ling J."/>
            <person name="Yin W."/>
            <person name="Xie B."/>
        </authorList>
    </citation>
    <scope>NUCLEOTIDE SEQUENCE [LARGE SCALE GENOMIC DNA]</scope>
    <source>
        <strain evidence="2">PLBJ-1</strain>
        <strain evidence="3">PLFJ-1</strain>
    </source>
</reference>
<feature type="compositionally biased region" description="Acidic residues" evidence="1">
    <location>
        <begin position="341"/>
        <end position="351"/>
    </location>
</feature>
<evidence type="ECO:0000313" key="4">
    <source>
        <dbReference type="Proteomes" id="UP000078240"/>
    </source>
</evidence>
<feature type="compositionally biased region" description="Basic and acidic residues" evidence="1">
    <location>
        <begin position="408"/>
        <end position="417"/>
    </location>
</feature>
<feature type="compositionally biased region" description="Basic and acidic residues" evidence="1">
    <location>
        <begin position="15"/>
        <end position="31"/>
    </location>
</feature>
<evidence type="ECO:0000313" key="2">
    <source>
        <dbReference type="EMBL" id="OAQ78524.1"/>
    </source>
</evidence>
<feature type="compositionally biased region" description="Acidic residues" evidence="1">
    <location>
        <begin position="398"/>
        <end position="407"/>
    </location>
</feature>
<dbReference type="OMA" id="FEEDQEM"/>
<evidence type="ECO:0000313" key="3">
    <source>
        <dbReference type="EMBL" id="OAQ93738.1"/>
    </source>
</evidence>
<evidence type="ECO:0000256" key="1">
    <source>
        <dbReference type="SAM" id="MobiDB-lite"/>
    </source>
</evidence>
<dbReference type="KEGG" id="plj:28885032"/>
<dbReference type="GeneID" id="28885032"/>
<feature type="compositionally biased region" description="Polar residues" evidence="1">
    <location>
        <begin position="192"/>
        <end position="202"/>
    </location>
</feature>
<feature type="region of interest" description="Disordered" evidence="1">
    <location>
        <begin position="1"/>
        <end position="31"/>
    </location>
</feature>
<protein>
    <submittedName>
        <fullName evidence="2">Uncharacterized protein</fullName>
    </submittedName>
</protein>
<dbReference type="Proteomes" id="UP000078340">
    <property type="component" value="Unassembled WGS sequence"/>
</dbReference>
<proteinExistence type="predicted"/>
<dbReference type="AlphaFoldDB" id="A0A179GKW5"/>